<evidence type="ECO:0000256" key="5">
    <source>
        <dbReference type="SAM" id="Coils"/>
    </source>
</evidence>
<organism evidence="9 10">
    <name type="scientific">Smittium mucronatum</name>
    <dbReference type="NCBI Taxonomy" id="133383"/>
    <lineage>
        <taxon>Eukaryota</taxon>
        <taxon>Fungi</taxon>
        <taxon>Fungi incertae sedis</taxon>
        <taxon>Zoopagomycota</taxon>
        <taxon>Kickxellomycotina</taxon>
        <taxon>Harpellomycetes</taxon>
        <taxon>Harpellales</taxon>
        <taxon>Legeriomycetaceae</taxon>
        <taxon>Smittium</taxon>
    </lineage>
</organism>
<feature type="region of interest" description="Disordered" evidence="6">
    <location>
        <begin position="806"/>
        <end position="847"/>
    </location>
</feature>
<feature type="compositionally biased region" description="Polar residues" evidence="6">
    <location>
        <begin position="732"/>
        <end position="750"/>
    </location>
</feature>
<evidence type="ECO:0000256" key="6">
    <source>
        <dbReference type="SAM" id="MobiDB-lite"/>
    </source>
</evidence>
<evidence type="ECO:0000259" key="8">
    <source>
        <dbReference type="Pfam" id="PF11923"/>
    </source>
</evidence>
<feature type="compositionally biased region" description="Basic and acidic residues" evidence="6">
    <location>
        <begin position="752"/>
        <end position="761"/>
    </location>
</feature>
<dbReference type="InterPro" id="IPR008532">
    <property type="entry name" value="NFACT_RNA-bd"/>
</dbReference>
<feature type="compositionally biased region" description="Basic and acidic residues" evidence="6">
    <location>
        <begin position="715"/>
        <end position="731"/>
    </location>
</feature>
<feature type="domain" description="NFACT protein C-terminal" evidence="8">
    <location>
        <begin position="875"/>
        <end position="921"/>
    </location>
</feature>
<dbReference type="OrthoDB" id="207084at2759"/>
<evidence type="ECO:0000259" key="7">
    <source>
        <dbReference type="Pfam" id="PF05670"/>
    </source>
</evidence>
<dbReference type="GO" id="GO:1990116">
    <property type="term" value="P:ribosome-associated ubiquitin-dependent protein catabolic process"/>
    <property type="evidence" value="ECO:0007669"/>
    <property type="project" value="TreeGrafter"/>
</dbReference>
<dbReference type="Pfam" id="PF05833">
    <property type="entry name" value="NFACT_N"/>
    <property type="match status" value="1"/>
</dbReference>
<dbReference type="PANTHER" id="PTHR15239:SF6">
    <property type="entry name" value="RIBOSOME QUALITY CONTROL COMPLEX SUBUNIT NEMF"/>
    <property type="match status" value="1"/>
</dbReference>
<keyword evidence="4 5" id="KW-0175">Coiled coil</keyword>
<evidence type="ECO:0000313" key="10">
    <source>
        <dbReference type="Proteomes" id="UP000187455"/>
    </source>
</evidence>
<reference evidence="9 10" key="1">
    <citation type="journal article" date="2016" name="Mol. Biol. Evol.">
        <title>Genome-Wide Survey of Gut Fungi (Harpellales) Reveals the First Horizontally Transferred Ubiquitin Gene from a Mosquito Host.</title>
        <authorList>
            <person name="Wang Y."/>
            <person name="White M.M."/>
            <person name="Kvist S."/>
            <person name="Moncalvo J.M."/>
        </authorList>
    </citation>
    <scope>NUCLEOTIDE SEQUENCE [LARGE SCALE GENOMIC DNA]</scope>
    <source>
        <strain evidence="9 10">ALG-7-W6</strain>
    </source>
</reference>
<comment type="similarity">
    <text evidence="2">Belongs to the NEMF family.</text>
</comment>
<evidence type="ECO:0000313" key="9">
    <source>
        <dbReference type="EMBL" id="OLY81834.1"/>
    </source>
</evidence>
<feature type="region of interest" description="Disordered" evidence="6">
    <location>
        <begin position="652"/>
        <end position="794"/>
    </location>
</feature>
<name>A0A1R0GY48_9FUNG</name>
<feature type="compositionally biased region" description="Basic and acidic residues" evidence="6">
    <location>
        <begin position="663"/>
        <end position="682"/>
    </location>
</feature>
<dbReference type="PANTHER" id="PTHR15239">
    <property type="entry name" value="NUCLEAR EXPORT MEDIATOR FACTOR NEMF"/>
    <property type="match status" value="1"/>
</dbReference>
<dbReference type="Proteomes" id="UP000187455">
    <property type="component" value="Unassembled WGS sequence"/>
</dbReference>
<dbReference type="Gene3D" id="2.30.310.10">
    <property type="entry name" value="ibrinogen binding protein from staphylococcus aureus domain"/>
    <property type="match status" value="1"/>
</dbReference>
<feature type="compositionally biased region" description="Polar residues" evidence="6">
    <location>
        <begin position="701"/>
        <end position="714"/>
    </location>
</feature>
<evidence type="ECO:0000256" key="3">
    <source>
        <dbReference type="ARBA" id="ARBA00022490"/>
    </source>
</evidence>
<dbReference type="AlphaFoldDB" id="A0A1R0GY48"/>
<protein>
    <submittedName>
        <fullName evidence="9">Nuclear export mediator factor Nemf</fullName>
    </submittedName>
</protein>
<feature type="domain" description="NFACT RNA-binding" evidence="7">
    <location>
        <begin position="465"/>
        <end position="575"/>
    </location>
</feature>
<evidence type="ECO:0000256" key="1">
    <source>
        <dbReference type="ARBA" id="ARBA00004496"/>
    </source>
</evidence>
<gene>
    <name evidence="9" type="ORF">AYI68_g4055</name>
</gene>
<sequence>MKSRFTALDPGTKVMVVIESGSRIHSTEQALEKNSIPSHFSIKVSFISFHFLRKFLNSRRLTGMGQLGFDRIIDLEFASGSGLDSEGSYHLICEFYSSGNIILTDHEYRIISILRTVRVSEELTIEAGKIYNTKSASELKPVTKDQILSVLSKAGPKDSLKKTLGYIPGYSNGLAEHAILGAKIDPNMKISHNLDISEESFKDTYNLGHLVYKLTNASTFADEKKSNEESKIGEIPDEYHSIVLNQLKLKQGITIKEVDSFQIAVDTFYSKIDAIKIIKQVNSRENNIKKKLENMKSEQMLRIQALDNLQQSYLLKAQLITHNLDYVEQVLLLIRSALASGIDWDELKELVQQQKDSDHPIVKNIVGLKLESNNVTVSLQHKDQFEQNPTPVDIDLDLSAFSNAQSYFDLQKQTISKLSRTRAAEEMAYKKAEKKITGEKSLQKKQTNIDLVLKSTRKSNWFEIFLWFISTDGYLVIGGKDMHQNEQIVRKYLKKNDIYVHADTHGSTSAVVINHLPQKSIPISTLIQAGDLAICHSKAWDSKIVTSAYWVNADQVSKKANTGEYLPTGSFMVRGKKNHLPPTSLVYGFGVLFKVNRTLINLDESNPEGNGIIQGLNSYSNGGENFDKLRQKYNLDLVDKLTELEDSKIPSFVLPGKQGKSKPIIEHQNDDQNEPKFEDVAITRKYISSKQRREMKKNKNDSNSQKTDNENISETTEKVKDLDLEDFETKKSSTFSQTAEDHQPNTSLVQKENLKQKEKPKIVKATPGGQKQVAKRRSNKKGSKKNDGFDSFEGDEVEKGIRDYLLKTSSKPGKKEKKKIKGVPPSQKTSGKSSKPNPKINQINDGAESNYVAPAITDLDFEQTEELSGLKNDFLDLLKNLTSNPDPSNPNYTLQFAIPVCAPYSTLTSYKYKIKLTPGTKDGCYRERTAGDEIVKVDER</sequence>
<dbReference type="InterPro" id="IPR051608">
    <property type="entry name" value="RQC_Subunit_NEMF"/>
</dbReference>
<keyword evidence="3" id="KW-0963">Cytoplasm</keyword>
<feature type="compositionally biased region" description="Polar residues" evidence="6">
    <location>
        <begin position="827"/>
        <end position="844"/>
    </location>
</feature>
<dbReference type="InterPro" id="IPR021846">
    <property type="entry name" value="NFACT-C"/>
</dbReference>
<comment type="caution">
    <text evidence="9">The sequence shown here is derived from an EMBL/GenBank/DDBJ whole genome shotgun (WGS) entry which is preliminary data.</text>
</comment>
<dbReference type="Pfam" id="PF05670">
    <property type="entry name" value="NFACT-R_1"/>
    <property type="match status" value="1"/>
</dbReference>
<dbReference type="Pfam" id="PF11923">
    <property type="entry name" value="NFACT-C"/>
    <property type="match status" value="1"/>
</dbReference>
<proteinExistence type="inferred from homology"/>
<accession>A0A1R0GY48</accession>
<dbReference type="GO" id="GO:1990112">
    <property type="term" value="C:RQC complex"/>
    <property type="evidence" value="ECO:0007669"/>
    <property type="project" value="TreeGrafter"/>
</dbReference>
<evidence type="ECO:0000256" key="4">
    <source>
        <dbReference type="ARBA" id="ARBA00023054"/>
    </source>
</evidence>
<dbReference type="GO" id="GO:0072344">
    <property type="term" value="P:rescue of stalled ribosome"/>
    <property type="evidence" value="ECO:0007669"/>
    <property type="project" value="TreeGrafter"/>
</dbReference>
<dbReference type="GO" id="GO:0043023">
    <property type="term" value="F:ribosomal large subunit binding"/>
    <property type="evidence" value="ECO:0007669"/>
    <property type="project" value="TreeGrafter"/>
</dbReference>
<dbReference type="GO" id="GO:0005737">
    <property type="term" value="C:cytoplasm"/>
    <property type="evidence" value="ECO:0007669"/>
    <property type="project" value="UniProtKB-SubCell"/>
</dbReference>
<dbReference type="GO" id="GO:0000049">
    <property type="term" value="F:tRNA binding"/>
    <property type="evidence" value="ECO:0007669"/>
    <property type="project" value="TreeGrafter"/>
</dbReference>
<keyword evidence="10" id="KW-1185">Reference proteome</keyword>
<feature type="compositionally biased region" description="Basic residues" evidence="6">
    <location>
        <begin position="773"/>
        <end position="783"/>
    </location>
</feature>
<dbReference type="EMBL" id="LSSL01002125">
    <property type="protein sequence ID" value="OLY81834.1"/>
    <property type="molecule type" value="Genomic_DNA"/>
</dbReference>
<evidence type="ECO:0000256" key="2">
    <source>
        <dbReference type="ARBA" id="ARBA00008318"/>
    </source>
</evidence>
<feature type="coiled-coil region" evidence="5">
    <location>
        <begin position="278"/>
        <end position="309"/>
    </location>
</feature>
<dbReference type="STRING" id="133383.A0A1R0GY48"/>
<feature type="compositionally biased region" description="Basic residues" evidence="6">
    <location>
        <begin position="812"/>
        <end position="821"/>
    </location>
</feature>
<comment type="subcellular location">
    <subcellularLocation>
        <location evidence="1">Cytoplasm</location>
    </subcellularLocation>
</comment>